<dbReference type="AlphaFoldDB" id="A0A7X1F5X6"/>
<evidence type="ECO:0000256" key="1">
    <source>
        <dbReference type="SAM" id="Phobius"/>
    </source>
</evidence>
<feature type="transmembrane region" description="Helical" evidence="1">
    <location>
        <begin position="91"/>
        <end position="117"/>
    </location>
</feature>
<keyword evidence="4" id="KW-1185">Reference proteome</keyword>
<dbReference type="InterPro" id="IPR003675">
    <property type="entry name" value="Rce1/LyrA-like_dom"/>
</dbReference>
<keyword evidence="1" id="KW-1133">Transmembrane helix</keyword>
<dbReference type="Pfam" id="PF02517">
    <property type="entry name" value="Rce1-like"/>
    <property type="match status" value="1"/>
</dbReference>
<name>A0A7X1F5X6_9SPHN</name>
<feature type="domain" description="CAAX prenyl protease 2/Lysostaphin resistance protein A-like" evidence="2">
    <location>
        <begin position="125"/>
        <end position="217"/>
    </location>
</feature>
<feature type="transmembrane region" description="Helical" evidence="1">
    <location>
        <begin position="51"/>
        <end position="70"/>
    </location>
</feature>
<comment type="caution">
    <text evidence="3">The sequence shown here is derived from an EMBL/GenBank/DDBJ whole genome shotgun (WGS) entry which is preliminary data.</text>
</comment>
<dbReference type="EMBL" id="JACLAU010000002">
    <property type="protein sequence ID" value="MBC2650699.1"/>
    <property type="molecule type" value="Genomic_DNA"/>
</dbReference>
<feature type="transmembrane region" description="Helical" evidence="1">
    <location>
        <begin position="123"/>
        <end position="143"/>
    </location>
</feature>
<evidence type="ECO:0000313" key="3">
    <source>
        <dbReference type="EMBL" id="MBC2650699.1"/>
    </source>
</evidence>
<keyword evidence="3" id="KW-0482">Metalloprotease</keyword>
<keyword evidence="3" id="KW-0645">Protease</keyword>
<dbReference type="GO" id="GO:0006508">
    <property type="term" value="P:proteolysis"/>
    <property type="evidence" value="ECO:0007669"/>
    <property type="project" value="UniProtKB-KW"/>
</dbReference>
<protein>
    <submittedName>
        <fullName evidence="3">CPBP family intramembrane metalloprotease</fullName>
    </submittedName>
</protein>
<sequence>MIDTAPQDGRWSRILRHPLVLLIGGFIAFVVLYAVGQIAAASIKPIRNTPLQPIVALIAAGLGLWLYKVMRRRFERSEHDELALAGAGRELSVGLLGGVALFAGVVAVVAALGGFGIDGLRGIGRLWAMLAMAVLSGVFEEVIFRGIVFRHVESLAGSWAALAVTSLFFGAVHLGNPGATWFAALAIASEAGILLGAAYMLTRRLWLAIGLHAGWNFAQGWIFSAPVSGGKAPDGLLITHRAGPEWLTGGAFGLEASAVAMGLVTAVGLALLALAIRQGRYQPVPWLARRRAVT</sequence>
<feature type="transmembrane region" description="Helical" evidence="1">
    <location>
        <begin position="256"/>
        <end position="276"/>
    </location>
</feature>
<accession>A0A7X1F5X6</accession>
<organism evidence="3 4">
    <name type="scientific">Novosphingobium aerophilum</name>
    <dbReference type="NCBI Taxonomy" id="2839843"/>
    <lineage>
        <taxon>Bacteria</taxon>
        <taxon>Pseudomonadati</taxon>
        <taxon>Pseudomonadota</taxon>
        <taxon>Alphaproteobacteria</taxon>
        <taxon>Sphingomonadales</taxon>
        <taxon>Sphingomonadaceae</taxon>
        <taxon>Novosphingobium</taxon>
    </lineage>
</organism>
<dbReference type="PANTHER" id="PTHR39430">
    <property type="entry name" value="MEMBRANE-ASSOCIATED PROTEASE-RELATED"/>
    <property type="match status" value="1"/>
</dbReference>
<dbReference type="RefSeq" id="WP_185682112.1">
    <property type="nucleotide sequence ID" value="NZ_JACLAU010000002.1"/>
</dbReference>
<reference evidence="3 4" key="1">
    <citation type="submission" date="2020-08" db="EMBL/GenBank/DDBJ databases">
        <title>The genome sequence of Novosphingobium flavum 4Y4.</title>
        <authorList>
            <person name="Liu Y."/>
        </authorList>
    </citation>
    <scope>NUCLEOTIDE SEQUENCE [LARGE SCALE GENOMIC DNA]</scope>
    <source>
        <strain evidence="3 4">4Y4</strain>
    </source>
</reference>
<feature type="transmembrane region" description="Helical" evidence="1">
    <location>
        <begin position="19"/>
        <end position="39"/>
    </location>
</feature>
<keyword evidence="3" id="KW-0378">Hydrolase</keyword>
<keyword evidence="1" id="KW-0812">Transmembrane</keyword>
<feature type="transmembrane region" description="Helical" evidence="1">
    <location>
        <begin position="180"/>
        <end position="198"/>
    </location>
</feature>
<evidence type="ECO:0000259" key="2">
    <source>
        <dbReference type="Pfam" id="PF02517"/>
    </source>
</evidence>
<evidence type="ECO:0000313" key="4">
    <source>
        <dbReference type="Proteomes" id="UP000520156"/>
    </source>
</evidence>
<dbReference type="GO" id="GO:0080120">
    <property type="term" value="P:CAAX-box protein maturation"/>
    <property type="evidence" value="ECO:0007669"/>
    <property type="project" value="UniProtKB-ARBA"/>
</dbReference>
<proteinExistence type="predicted"/>
<feature type="transmembrane region" description="Helical" evidence="1">
    <location>
        <begin position="205"/>
        <end position="223"/>
    </location>
</feature>
<dbReference type="GO" id="GO:0008237">
    <property type="term" value="F:metallopeptidase activity"/>
    <property type="evidence" value="ECO:0007669"/>
    <property type="project" value="UniProtKB-KW"/>
</dbReference>
<dbReference type="GO" id="GO:0004175">
    <property type="term" value="F:endopeptidase activity"/>
    <property type="evidence" value="ECO:0007669"/>
    <property type="project" value="UniProtKB-ARBA"/>
</dbReference>
<gene>
    <name evidence="3" type="ORF">H7F49_03200</name>
</gene>
<feature type="transmembrane region" description="Helical" evidence="1">
    <location>
        <begin position="155"/>
        <end position="174"/>
    </location>
</feature>
<dbReference type="PANTHER" id="PTHR39430:SF1">
    <property type="entry name" value="PROTEASE"/>
    <property type="match status" value="1"/>
</dbReference>
<dbReference type="Proteomes" id="UP000520156">
    <property type="component" value="Unassembled WGS sequence"/>
</dbReference>
<keyword evidence="1" id="KW-0472">Membrane</keyword>